<feature type="compositionally biased region" description="Polar residues" evidence="2">
    <location>
        <begin position="1"/>
        <end position="11"/>
    </location>
</feature>
<dbReference type="EMBL" id="JBJQND010000012">
    <property type="protein sequence ID" value="KAL3860387.1"/>
    <property type="molecule type" value="Genomic_DNA"/>
</dbReference>
<dbReference type="InterPro" id="IPR051859">
    <property type="entry name" value="DCAF"/>
</dbReference>
<evidence type="ECO:0008006" key="5">
    <source>
        <dbReference type="Google" id="ProtNLM"/>
    </source>
</evidence>
<dbReference type="SMART" id="SM00320">
    <property type="entry name" value="WD40"/>
    <property type="match status" value="7"/>
</dbReference>
<dbReference type="PANTHER" id="PTHR19847:SF7">
    <property type="entry name" value="DDB1- AND CUL4-ASSOCIATED FACTOR 11"/>
    <property type="match status" value="1"/>
</dbReference>
<feature type="region of interest" description="Disordered" evidence="2">
    <location>
        <begin position="1"/>
        <end position="37"/>
    </location>
</feature>
<feature type="compositionally biased region" description="Acidic residues" evidence="2">
    <location>
        <begin position="525"/>
        <end position="534"/>
    </location>
</feature>
<feature type="repeat" description="WD" evidence="1">
    <location>
        <begin position="483"/>
        <end position="524"/>
    </location>
</feature>
<organism evidence="3 4">
    <name type="scientific">Sinanodonta woodiana</name>
    <name type="common">Chinese pond mussel</name>
    <name type="synonym">Anodonta woodiana</name>
    <dbReference type="NCBI Taxonomy" id="1069815"/>
    <lineage>
        <taxon>Eukaryota</taxon>
        <taxon>Metazoa</taxon>
        <taxon>Spiralia</taxon>
        <taxon>Lophotrochozoa</taxon>
        <taxon>Mollusca</taxon>
        <taxon>Bivalvia</taxon>
        <taxon>Autobranchia</taxon>
        <taxon>Heteroconchia</taxon>
        <taxon>Palaeoheterodonta</taxon>
        <taxon>Unionida</taxon>
        <taxon>Unionoidea</taxon>
        <taxon>Unionidae</taxon>
        <taxon>Unioninae</taxon>
        <taxon>Sinanodonta</taxon>
    </lineage>
</organism>
<accession>A0ABD3VFM2</accession>
<dbReference type="PROSITE" id="PS50294">
    <property type="entry name" value="WD_REPEATS_REGION"/>
    <property type="match status" value="3"/>
</dbReference>
<dbReference type="PANTHER" id="PTHR19847">
    <property type="entry name" value="DDB1- AND CUL4-ASSOCIATED FACTOR 11"/>
    <property type="match status" value="1"/>
</dbReference>
<evidence type="ECO:0000313" key="3">
    <source>
        <dbReference type="EMBL" id="KAL3860387.1"/>
    </source>
</evidence>
<dbReference type="SUPFAM" id="SSF50978">
    <property type="entry name" value="WD40 repeat-like"/>
    <property type="match status" value="1"/>
</dbReference>
<evidence type="ECO:0000256" key="1">
    <source>
        <dbReference type="PROSITE-ProRule" id="PRU00221"/>
    </source>
</evidence>
<feature type="compositionally biased region" description="Basic residues" evidence="2">
    <location>
        <begin position="542"/>
        <end position="557"/>
    </location>
</feature>
<evidence type="ECO:0000313" key="4">
    <source>
        <dbReference type="Proteomes" id="UP001634394"/>
    </source>
</evidence>
<sequence>MGSFSSRQARMSNRVDISPAAGASNTIESSRSPPQHIEEEEILEQEDSEADLPAILAYLIRSFFACCSGQVRILTNDGEGDCSDGDEEFCGTARLPQADLHPDISHIETNDIYHEIMKKSGRWRKDKSYTRQPTMTHLLYNRQIGLPYQKKFTPGDCCVMSVPFLPNRLTRIANFRNKAFCGIYSKDGKIFLSSSQDQYIRIYDTSGETFDLTKEIKARDIGWSVLDTAFSPDGNYMAYSSWSDCIYICNVFGDSEIHHALPLFPTESSFCIFSLIFSMDNKDILGGANDGCLYVYDRESNQRSLKIEAHDDDVNTVAFAGDSSNILFSGGDDGLCKVWDRRTLQESHPVPVGMFAGHSDGITHIDTKGDARYLISNSKDQTIKLWDIRCFSSSEGVEATKKIVAKQRWDYRWQQVPRKLNRKNKLQGDSSIMTYRGHSVLHTLIRCRFSPEFSTSQRFIYSGCATGSVVIYDLLSGKIVKKLEGHRSCVRDVSWHPYENNIISTSWDGCLGKWDYQYMEISNDEDSDTSESETDGAGGVRHSLRLRTQRRQKTKKQRVRECEEWRQGLFD</sequence>
<keyword evidence="1" id="KW-0853">WD repeat</keyword>
<proteinExistence type="predicted"/>
<feature type="repeat" description="WD" evidence="1">
    <location>
        <begin position="355"/>
        <end position="389"/>
    </location>
</feature>
<comment type="caution">
    <text evidence="3">The sequence shown here is derived from an EMBL/GenBank/DDBJ whole genome shotgun (WGS) entry which is preliminary data.</text>
</comment>
<dbReference type="Pfam" id="PF00400">
    <property type="entry name" value="WD40"/>
    <property type="match status" value="4"/>
</dbReference>
<dbReference type="FunFam" id="2.130.10.10:FF:001317">
    <property type="entry name" value="DDB1-and CUL4-associated factor"/>
    <property type="match status" value="1"/>
</dbReference>
<dbReference type="InterPro" id="IPR036322">
    <property type="entry name" value="WD40_repeat_dom_sf"/>
</dbReference>
<dbReference type="PROSITE" id="PS50082">
    <property type="entry name" value="WD_REPEATS_2"/>
    <property type="match status" value="3"/>
</dbReference>
<feature type="repeat" description="WD" evidence="1">
    <location>
        <begin position="307"/>
        <end position="349"/>
    </location>
</feature>
<protein>
    <recommendedName>
        <fullName evidence="5">DDB1- and CUL4-associated factor 11</fullName>
    </recommendedName>
</protein>
<dbReference type="AlphaFoldDB" id="A0ABD3VFM2"/>
<dbReference type="Gene3D" id="2.130.10.10">
    <property type="entry name" value="YVTN repeat-like/Quinoprotein amine dehydrogenase"/>
    <property type="match status" value="3"/>
</dbReference>
<reference evidence="3 4" key="1">
    <citation type="submission" date="2024-11" db="EMBL/GenBank/DDBJ databases">
        <title>Chromosome-level genome assembly of the freshwater bivalve Anodonta woodiana.</title>
        <authorList>
            <person name="Chen X."/>
        </authorList>
    </citation>
    <scope>NUCLEOTIDE SEQUENCE [LARGE SCALE GENOMIC DNA]</scope>
    <source>
        <strain evidence="3">MN2024</strain>
        <tissue evidence="3">Gills</tissue>
    </source>
</reference>
<dbReference type="InterPro" id="IPR015943">
    <property type="entry name" value="WD40/YVTN_repeat-like_dom_sf"/>
</dbReference>
<gene>
    <name evidence="3" type="ORF">ACJMK2_010514</name>
</gene>
<evidence type="ECO:0000256" key="2">
    <source>
        <dbReference type="SAM" id="MobiDB-lite"/>
    </source>
</evidence>
<feature type="compositionally biased region" description="Polar residues" evidence="2">
    <location>
        <begin position="23"/>
        <end position="33"/>
    </location>
</feature>
<dbReference type="InterPro" id="IPR001680">
    <property type="entry name" value="WD40_rpt"/>
</dbReference>
<dbReference type="Proteomes" id="UP001634394">
    <property type="component" value="Unassembled WGS sequence"/>
</dbReference>
<keyword evidence="4" id="KW-1185">Reference proteome</keyword>
<name>A0ABD3VFM2_SINWO</name>
<feature type="region of interest" description="Disordered" evidence="2">
    <location>
        <begin position="525"/>
        <end position="557"/>
    </location>
</feature>